<gene>
    <name evidence="1" type="ORF">RMAR0315_LOCUS9900</name>
</gene>
<reference evidence="1" key="1">
    <citation type="submission" date="2021-01" db="EMBL/GenBank/DDBJ databases">
        <authorList>
            <person name="Corre E."/>
            <person name="Pelletier E."/>
            <person name="Niang G."/>
            <person name="Scheremetjew M."/>
            <person name="Finn R."/>
            <person name="Kale V."/>
            <person name="Holt S."/>
            <person name="Cochrane G."/>
            <person name="Meng A."/>
            <person name="Brown T."/>
            <person name="Cohen L."/>
        </authorList>
    </citation>
    <scope>NUCLEOTIDE SEQUENCE</scope>
    <source>
        <strain evidence="1">UTEX LB 2760</strain>
    </source>
</reference>
<accession>A0A7S0G6M5</accession>
<dbReference type="AlphaFoldDB" id="A0A7S0G6M5"/>
<protein>
    <recommendedName>
        <fullName evidence="2">Rhamnosyltransferase</fullName>
    </recommendedName>
</protein>
<organism evidence="1">
    <name type="scientific">Rhodosorus marinus</name>
    <dbReference type="NCBI Taxonomy" id="101924"/>
    <lineage>
        <taxon>Eukaryota</taxon>
        <taxon>Rhodophyta</taxon>
        <taxon>Stylonematophyceae</taxon>
        <taxon>Stylonematales</taxon>
        <taxon>Stylonemataceae</taxon>
        <taxon>Rhodosorus</taxon>
    </lineage>
</organism>
<dbReference type="InterPro" id="IPR009078">
    <property type="entry name" value="Ferritin-like_SF"/>
</dbReference>
<name>A0A7S0G6M5_9RHOD</name>
<dbReference type="EMBL" id="HBEK01018120">
    <property type="protein sequence ID" value="CAD8399907.1"/>
    <property type="molecule type" value="Transcribed_RNA"/>
</dbReference>
<dbReference type="InterPro" id="IPR011197">
    <property type="entry name" value="UCP012318"/>
</dbReference>
<sequence length="278" mass="31823">MKRSSDGLNMSSKNLCEIAREILLTSDPDLKASRTINTVEDWTSRRIPEIGVCKVPDKPAEPLGVQLVDPWKVPKRGKGGTEATRISSLHSLCHIEQVAVNLAWDIVARFADQDLPRAFYDEWVRVAGEEAKHYKILSERLQELDSKYGSLPAHNRLWESATETADSLEARLAIVHMVHEARGLDIHPKTVDRFRSSGDLRSVSLLEDVIYPDEITHVQAGVRWFKHLYKDSSEEEVICRFHEIVRERFRGNLKEPFNHEARAKAGFTKNWYEPLSKD</sequence>
<dbReference type="InterPro" id="IPR007402">
    <property type="entry name" value="DUF455"/>
</dbReference>
<dbReference type="Pfam" id="PF04305">
    <property type="entry name" value="DUF455"/>
    <property type="match status" value="1"/>
</dbReference>
<dbReference type="PANTHER" id="PTHR42782">
    <property type="entry name" value="SI:CH73-314G15.3"/>
    <property type="match status" value="1"/>
</dbReference>
<dbReference type="CDD" id="cd00657">
    <property type="entry name" value="Ferritin_like"/>
    <property type="match status" value="1"/>
</dbReference>
<evidence type="ECO:0000313" key="1">
    <source>
        <dbReference type="EMBL" id="CAD8399907.1"/>
    </source>
</evidence>
<dbReference type="SUPFAM" id="SSF47240">
    <property type="entry name" value="Ferritin-like"/>
    <property type="match status" value="1"/>
</dbReference>
<evidence type="ECO:0008006" key="2">
    <source>
        <dbReference type="Google" id="ProtNLM"/>
    </source>
</evidence>
<dbReference type="PIRSF" id="PIRSF012318">
    <property type="entry name" value="UCP012318"/>
    <property type="match status" value="1"/>
</dbReference>
<dbReference type="PANTHER" id="PTHR42782:SF2">
    <property type="entry name" value="3-OXOACYL-[ACYL-CARRIER-PROTEIN] SYNTHASE-LIKE PROTEIN"/>
    <property type="match status" value="1"/>
</dbReference>
<proteinExistence type="predicted"/>